<feature type="compositionally biased region" description="Polar residues" evidence="1">
    <location>
        <begin position="63"/>
        <end position="76"/>
    </location>
</feature>
<accession>A0A371FBA1</accession>
<dbReference type="AlphaFoldDB" id="A0A371FBA1"/>
<name>A0A371FBA1_MUCPR</name>
<feature type="non-terminal residue" evidence="2">
    <location>
        <position position="1"/>
    </location>
</feature>
<reference evidence="2" key="1">
    <citation type="submission" date="2018-05" db="EMBL/GenBank/DDBJ databases">
        <title>Draft genome of Mucuna pruriens seed.</title>
        <authorList>
            <person name="Nnadi N.E."/>
            <person name="Vos R."/>
            <person name="Hasami M.H."/>
            <person name="Devisetty U.K."/>
            <person name="Aguiy J.C."/>
        </authorList>
    </citation>
    <scope>NUCLEOTIDE SEQUENCE [LARGE SCALE GENOMIC DNA]</scope>
    <source>
        <strain evidence="2">JCA_2017</strain>
    </source>
</reference>
<dbReference type="EMBL" id="QJKJ01009790">
    <property type="protein sequence ID" value="RDX75577.1"/>
    <property type="molecule type" value="Genomic_DNA"/>
</dbReference>
<feature type="region of interest" description="Disordered" evidence="1">
    <location>
        <begin position="37"/>
        <end position="76"/>
    </location>
</feature>
<protein>
    <submittedName>
        <fullName evidence="2">Uncharacterized protein</fullName>
    </submittedName>
</protein>
<gene>
    <name evidence="2" type="ORF">CR513_44529</name>
</gene>
<keyword evidence="3" id="KW-1185">Reference proteome</keyword>
<comment type="caution">
    <text evidence="2">The sequence shown here is derived from an EMBL/GenBank/DDBJ whole genome shotgun (WGS) entry which is preliminary data.</text>
</comment>
<sequence length="161" mass="17805">MFIAKYMLAIGSQEGKKVKANSIKKTSSKLDLIMHAKARSTSNSEERNLFPSGFDSNTKHNAESNSNPTRTGYTPGQYESVTTAGVLSRLESVIVQFTVSSVPNEMDHLLLLMSFPMNENTNSTFQVNEHQIKLFHEGPALIMAKMESISLMEPAPPDDSH</sequence>
<evidence type="ECO:0000313" key="3">
    <source>
        <dbReference type="Proteomes" id="UP000257109"/>
    </source>
</evidence>
<organism evidence="2 3">
    <name type="scientific">Mucuna pruriens</name>
    <name type="common">Velvet bean</name>
    <name type="synonym">Dolichos pruriens</name>
    <dbReference type="NCBI Taxonomy" id="157652"/>
    <lineage>
        <taxon>Eukaryota</taxon>
        <taxon>Viridiplantae</taxon>
        <taxon>Streptophyta</taxon>
        <taxon>Embryophyta</taxon>
        <taxon>Tracheophyta</taxon>
        <taxon>Spermatophyta</taxon>
        <taxon>Magnoliopsida</taxon>
        <taxon>eudicotyledons</taxon>
        <taxon>Gunneridae</taxon>
        <taxon>Pentapetalae</taxon>
        <taxon>rosids</taxon>
        <taxon>fabids</taxon>
        <taxon>Fabales</taxon>
        <taxon>Fabaceae</taxon>
        <taxon>Papilionoideae</taxon>
        <taxon>50 kb inversion clade</taxon>
        <taxon>NPAAA clade</taxon>
        <taxon>indigoferoid/millettioid clade</taxon>
        <taxon>Phaseoleae</taxon>
        <taxon>Mucuna</taxon>
    </lineage>
</organism>
<evidence type="ECO:0000313" key="2">
    <source>
        <dbReference type="EMBL" id="RDX75577.1"/>
    </source>
</evidence>
<dbReference type="Proteomes" id="UP000257109">
    <property type="component" value="Unassembled WGS sequence"/>
</dbReference>
<evidence type="ECO:0000256" key="1">
    <source>
        <dbReference type="SAM" id="MobiDB-lite"/>
    </source>
</evidence>
<proteinExistence type="predicted"/>